<dbReference type="AlphaFoldDB" id="A0A1R4LB09"/>
<evidence type="ECO:0000313" key="1">
    <source>
        <dbReference type="EMBL" id="SJN53599.1"/>
    </source>
</evidence>
<dbReference type="Proteomes" id="UP000188276">
    <property type="component" value="Unassembled WGS sequence"/>
</dbReference>
<dbReference type="STRING" id="1123498.VR7878_00400"/>
<keyword evidence="2" id="KW-1185">Reference proteome</keyword>
<dbReference type="RefSeq" id="WP_159440416.1">
    <property type="nucleotide sequence ID" value="NZ_FULE01000008.1"/>
</dbReference>
<organism evidence="1 2">
    <name type="scientific">Vibrio ruber (strain DSM 16370 / JCM 11486 / BCRC 17186 / CECT 7878 / LMG 23124 / VR1)</name>
    <dbReference type="NCBI Taxonomy" id="1123498"/>
    <lineage>
        <taxon>Bacteria</taxon>
        <taxon>Pseudomonadati</taxon>
        <taxon>Pseudomonadota</taxon>
        <taxon>Gammaproteobacteria</taxon>
        <taxon>Vibrionales</taxon>
        <taxon>Vibrionaceae</taxon>
        <taxon>Vibrio</taxon>
    </lineage>
</organism>
<accession>A0A1R4LB09</accession>
<dbReference type="EMBL" id="FULE01000008">
    <property type="protein sequence ID" value="SJN53599.1"/>
    <property type="molecule type" value="Genomic_DNA"/>
</dbReference>
<evidence type="ECO:0000313" key="2">
    <source>
        <dbReference type="Proteomes" id="UP000188276"/>
    </source>
</evidence>
<sequence>MHGHVWGFLIERWARTVNAAVDPVRPKNGADIGRDSDIRQDPVFEGILANGYA</sequence>
<gene>
    <name evidence="1" type="ORF">VR7878_00400</name>
</gene>
<name>A0A1R4LB09_VIBR1</name>
<protein>
    <submittedName>
        <fullName evidence="1">Uncharacterized protein</fullName>
    </submittedName>
</protein>
<reference evidence="2" key="1">
    <citation type="submission" date="2017-02" db="EMBL/GenBank/DDBJ databases">
        <authorList>
            <person name="Rodrigo-Torres L."/>
            <person name="Arahal R.D."/>
            <person name="Lucena T."/>
        </authorList>
    </citation>
    <scope>NUCLEOTIDE SEQUENCE [LARGE SCALE GENOMIC DNA]</scope>
    <source>
        <strain evidence="2">CECT 7878</strain>
    </source>
</reference>
<proteinExistence type="predicted"/>